<dbReference type="Pfam" id="PF01965">
    <property type="entry name" value="DJ-1_PfpI"/>
    <property type="match status" value="1"/>
</dbReference>
<dbReference type="CDD" id="cd03135">
    <property type="entry name" value="GATase1_DJ-1"/>
    <property type="match status" value="1"/>
</dbReference>
<proteinExistence type="predicted"/>
<dbReference type="SUPFAM" id="SSF52317">
    <property type="entry name" value="Class I glutamine amidotransferase-like"/>
    <property type="match status" value="1"/>
</dbReference>
<dbReference type="OrthoDB" id="9800516at2"/>
<evidence type="ECO:0000259" key="1">
    <source>
        <dbReference type="Pfam" id="PF01965"/>
    </source>
</evidence>
<dbReference type="Gene3D" id="3.40.50.880">
    <property type="match status" value="1"/>
</dbReference>
<sequence>MNLLVLIHNKFNDIEYTTTLSIINSAKLFNKIVHYNKDAIIAEGQSFVSKVQTQNQELNLDDFDAIFIPGGAGAKELRNDKKALSIIRYFKDNNKYIFAICDAPNVLYENNIFNDETIYSSYPLRDNFKFGKNRNENIVNTFQKIVTGRSPEAALYFGIEIVRLLKGNEYANEFQKYLKGRFN</sequence>
<accession>A0A448ZW44</accession>
<dbReference type="InterPro" id="IPR050325">
    <property type="entry name" value="Prot/Nucl_acid_deglycase"/>
</dbReference>
<evidence type="ECO:0000313" key="3">
    <source>
        <dbReference type="Proteomes" id="UP000290482"/>
    </source>
</evidence>
<organism evidence="2 3">
    <name type="scientific">Metamycoplasma orale</name>
    <name type="common">Mycoplasma orale</name>
    <dbReference type="NCBI Taxonomy" id="2121"/>
    <lineage>
        <taxon>Bacteria</taxon>
        <taxon>Bacillati</taxon>
        <taxon>Mycoplasmatota</taxon>
        <taxon>Mycoplasmoidales</taxon>
        <taxon>Metamycoplasmataceae</taxon>
        <taxon>Metamycoplasma</taxon>
    </lineage>
</organism>
<feature type="domain" description="DJ-1/PfpI" evidence="1">
    <location>
        <begin position="3"/>
        <end position="163"/>
    </location>
</feature>
<gene>
    <name evidence="2" type="primary">yhbO</name>
    <name evidence="2" type="ORF">NCTC10112_00257</name>
</gene>
<dbReference type="EMBL" id="LR214940">
    <property type="protein sequence ID" value="VEU55497.1"/>
    <property type="molecule type" value="Genomic_DNA"/>
</dbReference>
<name>A0A448ZW44_METOS</name>
<dbReference type="KEGG" id="mob:NCTC10112_00257"/>
<dbReference type="AlphaFoldDB" id="A0A448ZW44"/>
<dbReference type="GO" id="GO:0005737">
    <property type="term" value="C:cytoplasm"/>
    <property type="evidence" value="ECO:0007669"/>
    <property type="project" value="TreeGrafter"/>
</dbReference>
<dbReference type="RefSeq" id="WP_022936195.1">
    <property type="nucleotide sequence ID" value="NZ_LR214940.1"/>
</dbReference>
<protein>
    <submittedName>
        <fullName evidence="2">Monophosphate biosynthesis</fullName>
    </submittedName>
</protein>
<evidence type="ECO:0000313" key="2">
    <source>
        <dbReference type="EMBL" id="VEU55497.1"/>
    </source>
</evidence>
<dbReference type="InterPro" id="IPR002818">
    <property type="entry name" value="DJ-1/PfpI"/>
</dbReference>
<reference evidence="2 3" key="1">
    <citation type="submission" date="2019-01" db="EMBL/GenBank/DDBJ databases">
        <authorList>
            <consortium name="Pathogen Informatics"/>
        </authorList>
    </citation>
    <scope>NUCLEOTIDE SEQUENCE [LARGE SCALE GENOMIC DNA]</scope>
    <source>
        <strain evidence="2 3">NCTC10112</strain>
    </source>
</reference>
<dbReference type="PANTHER" id="PTHR48094:SF12">
    <property type="entry name" value="PARKINSON DISEASE PROTEIN 7 HOMOLOG"/>
    <property type="match status" value="1"/>
</dbReference>
<dbReference type="InterPro" id="IPR029062">
    <property type="entry name" value="Class_I_gatase-like"/>
</dbReference>
<keyword evidence="3" id="KW-1185">Reference proteome</keyword>
<dbReference type="Proteomes" id="UP000290482">
    <property type="component" value="Chromosome"/>
</dbReference>
<dbReference type="PANTHER" id="PTHR48094">
    <property type="entry name" value="PROTEIN/NUCLEIC ACID DEGLYCASE DJ-1-RELATED"/>
    <property type="match status" value="1"/>
</dbReference>